<evidence type="ECO:0000313" key="11">
    <source>
        <dbReference type="Proteomes" id="UP001303902"/>
    </source>
</evidence>
<evidence type="ECO:0000256" key="6">
    <source>
        <dbReference type="ARBA" id="ARBA00047615"/>
    </source>
</evidence>
<dbReference type="EMBL" id="CP129118">
    <property type="protein sequence ID" value="WOV85988.1"/>
    <property type="molecule type" value="Genomic_DNA"/>
</dbReference>
<keyword evidence="8" id="KW-0963">Cytoplasm</keyword>
<dbReference type="SUPFAM" id="SSF52540">
    <property type="entry name" value="P-loop containing nucleoside triphosphate hydrolases"/>
    <property type="match status" value="1"/>
</dbReference>
<dbReference type="NCBIfam" id="TIGR00017">
    <property type="entry name" value="cmk"/>
    <property type="match status" value="1"/>
</dbReference>
<sequence>MLNGIIIAIDGPAAAGKSTIAKKIAQKLNYTYIDTGAMYRALTHKAIQLDINLNSDHDLTALLENTDIHLKPDGDNQAVLIDGIDCSEEIRSHEVTAGVSAVATHMSVRKLMVEKQRELATGTGVVMDGRDIGTAVLPKAELKIFMTASVDERAERRFIENESRGIYTPLEQLKQEIEKRDQSDSERAVSPLKMADDAVLVDTTSMTIDQVVDKVIVLAEMRMQP</sequence>
<keyword evidence="3 8" id="KW-0547">Nucleotide-binding</keyword>
<evidence type="ECO:0000256" key="8">
    <source>
        <dbReference type="HAMAP-Rule" id="MF_00238"/>
    </source>
</evidence>
<comment type="catalytic activity">
    <reaction evidence="7 8">
        <text>CMP + ATP = CDP + ADP</text>
        <dbReference type="Rhea" id="RHEA:11600"/>
        <dbReference type="ChEBI" id="CHEBI:30616"/>
        <dbReference type="ChEBI" id="CHEBI:58069"/>
        <dbReference type="ChEBI" id="CHEBI:60377"/>
        <dbReference type="ChEBI" id="CHEBI:456216"/>
        <dbReference type="EC" id="2.7.4.25"/>
    </reaction>
</comment>
<gene>
    <name evidence="8 10" type="primary">cmk</name>
    <name evidence="10" type="ORF">QWT69_08435</name>
</gene>
<evidence type="ECO:0000256" key="2">
    <source>
        <dbReference type="ARBA" id="ARBA00022679"/>
    </source>
</evidence>
<keyword evidence="4 8" id="KW-0418">Kinase</keyword>
<evidence type="ECO:0000259" key="9">
    <source>
        <dbReference type="Pfam" id="PF02224"/>
    </source>
</evidence>
<dbReference type="CDD" id="cd02020">
    <property type="entry name" value="CMPK"/>
    <property type="match status" value="1"/>
</dbReference>
<evidence type="ECO:0000256" key="5">
    <source>
        <dbReference type="ARBA" id="ARBA00022840"/>
    </source>
</evidence>
<dbReference type="HAMAP" id="MF_00238">
    <property type="entry name" value="Cytidyl_kinase_type1"/>
    <property type="match status" value="1"/>
</dbReference>
<dbReference type="EC" id="2.7.4.25" evidence="8"/>
<keyword evidence="11" id="KW-1185">Reference proteome</keyword>
<comment type="similarity">
    <text evidence="1 8">Belongs to the cytidylate kinase family. Type 1 subfamily.</text>
</comment>
<dbReference type="InterPro" id="IPR003136">
    <property type="entry name" value="Cytidylate_kin"/>
</dbReference>
<evidence type="ECO:0000256" key="7">
    <source>
        <dbReference type="ARBA" id="ARBA00048478"/>
    </source>
</evidence>
<dbReference type="RefSeq" id="WP_317964712.1">
    <property type="nucleotide sequence ID" value="NZ_CP129118.1"/>
</dbReference>
<dbReference type="PANTHER" id="PTHR21299">
    <property type="entry name" value="CYTIDYLATE KINASE/PANTOATE-BETA-ALANINE LIGASE"/>
    <property type="match status" value="1"/>
</dbReference>
<evidence type="ECO:0000256" key="1">
    <source>
        <dbReference type="ARBA" id="ARBA00009427"/>
    </source>
</evidence>
<dbReference type="Pfam" id="PF02224">
    <property type="entry name" value="Cytidylate_kin"/>
    <property type="match status" value="1"/>
</dbReference>
<evidence type="ECO:0000256" key="3">
    <source>
        <dbReference type="ARBA" id="ARBA00022741"/>
    </source>
</evidence>
<reference evidence="10 11" key="1">
    <citation type="submission" date="2023-06" db="EMBL/GenBank/DDBJ databases">
        <title>Sporosarcina sp. nov., isolated from Korean tranditional fermented seafood 'Jeotgal'.</title>
        <authorList>
            <person name="Yang A.I."/>
            <person name="Shin N.-R."/>
        </authorList>
    </citation>
    <scope>NUCLEOTIDE SEQUENCE [LARGE SCALE GENOMIC DNA]</scope>
    <source>
        <strain evidence="10 11">T2O-4</strain>
    </source>
</reference>
<proteinExistence type="inferred from homology"/>
<keyword evidence="5 8" id="KW-0067">ATP-binding</keyword>
<feature type="domain" description="Cytidylate kinase" evidence="9">
    <location>
        <begin position="7"/>
        <end position="219"/>
    </location>
</feature>
<dbReference type="Gene3D" id="3.40.50.300">
    <property type="entry name" value="P-loop containing nucleotide triphosphate hydrolases"/>
    <property type="match status" value="1"/>
</dbReference>
<feature type="binding site" evidence="8">
    <location>
        <begin position="11"/>
        <end position="19"/>
    </location>
    <ligand>
        <name>ATP</name>
        <dbReference type="ChEBI" id="CHEBI:30616"/>
    </ligand>
</feature>
<protein>
    <recommendedName>
        <fullName evidence="8">Cytidylate kinase</fullName>
        <shortName evidence="8">CK</shortName>
        <ecNumber evidence="8">2.7.4.25</ecNumber>
    </recommendedName>
    <alternativeName>
        <fullName evidence="8">Cytidine monophosphate kinase</fullName>
        <shortName evidence="8">CMP kinase</shortName>
    </alternativeName>
</protein>
<dbReference type="InterPro" id="IPR027417">
    <property type="entry name" value="P-loop_NTPase"/>
</dbReference>
<dbReference type="InterPro" id="IPR011994">
    <property type="entry name" value="Cytidylate_kinase_dom"/>
</dbReference>
<dbReference type="Proteomes" id="UP001303902">
    <property type="component" value="Chromosome"/>
</dbReference>
<evidence type="ECO:0000313" key="10">
    <source>
        <dbReference type="EMBL" id="WOV85988.1"/>
    </source>
</evidence>
<dbReference type="GO" id="GO:0016301">
    <property type="term" value="F:kinase activity"/>
    <property type="evidence" value="ECO:0007669"/>
    <property type="project" value="UniProtKB-KW"/>
</dbReference>
<comment type="catalytic activity">
    <reaction evidence="6 8">
        <text>dCMP + ATP = dCDP + ADP</text>
        <dbReference type="Rhea" id="RHEA:25094"/>
        <dbReference type="ChEBI" id="CHEBI:30616"/>
        <dbReference type="ChEBI" id="CHEBI:57566"/>
        <dbReference type="ChEBI" id="CHEBI:58593"/>
        <dbReference type="ChEBI" id="CHEBI:456216"/>
        <dbReference type="EC" id="2.7.4.25"/>
    </reaction>
</comment>
<evidence type="ECO:0000256" key="4">
    <source>
        <dbReference type="ARBA" id="ARBA00022777"/>
    </source>
</evidence>
<organism evidence="10 11">
    <name type="scientific">Sporosarcina oncorhynchi</name>
    <dbReference type="NCBI Taxonomy" id="3056444"/>
    <lineage>
        <taxon>Bacteria</taxon>
        <taxon>Bacillati</taxon>
        <taxon>Bacillota</taxon>
        <taxon>Bacilli</taxon>
        <taxon>Bacillales</taxon>
        <taxon>Caryophanaceae</taxon>
        <taxon>Sporosarcina</taxon>
    </lineage>
</organism>
<comment type="subcellular location">
    <subcellularLocation>
        <location evidence="8">Cytoplasm</location>
    </subcellularLocation>
</comment>
<accession>A0ABZ0L0K2</accession>
<keyword evidence="2 8" id="KW-0808">Transferase</keyword>
<dbReference type="PANTHER" id="PTHR21299:SF2">
    <property type="entry name" value="CYTIDYLATE KINASE"/>
    <property type="match status" value="1"/>
</dbReference>
<name>A0ABZ0L0K2_9BACL</name>